<name>A0A447V392_9ENTR</name>
<dbReference type="RefSeq" id="WP_126356455.1">
    <property type="nucleotide sequence ID" value="NZ_LR134201.1"/>
</dbReference>
<protein>
    <submittedName>
        <fullName evidence="1">Uncharacterized protein</fullName>
    </submittedName>
</protein>
<evidence type="ECO:0000313" key="1">
    <source>
        <dbReference type="EMBL" id="VEB98072.1"/>
    </source>
</evidence>
<dbReference type="AlphaFoldDB" id="A0A447V392"/>
<gene>
    <name evidence="1" type="ORF">NCTC11466_02482</name>
</gene>
<evidence type="ECO:0000313" key="2">
    <source>
        <dbReference type="Proteomes" id="UP000274122"/>
    </source>
</evidence>
<accession>A0A447V392</accession>
<keyword evidence="2" id="KW-1185">Reference proteome</keyword>
<dbReference type="Proteomes" id="UP000274122">
    <property type="component" value="Chromosome"/>
</dbReference>
<dbReference type="EMBL" id="LR134201">
    <property type="protein sequence ID" value="VEB98072.1"/>
    <property type="molecule type" value="Genomic_DNA"/>
</dbReference>
<dbReference type="KEGG" id="clap:NCTC11466_02482"/>
<reference evidence="1 2" key="1">
    <citation type="submission" date="2018-12" db="EMBL/GenBank/DDBJ databases">
        <authorList>
            <consortium name="Pathogen Informatics"/>
        </authorList>
    </citation>
    <scope>NUCLEOTIDE SEQUENCE [LARGE SCALE GENOMIC DNA]</scope>
    <source>
        <strain evidence="1 2">NCTC11466</strain>
    </source>
</reference>
<organism evidence="1 2">
    <name type="scientific">Cedecea lapagei</name>
    <dbReference type="NCBI Taxonomy" id="158823"/>
    <lineage>
        <taxon>Bacteria</taxon>
        <taxon>Pseudomonadati</taxon>
        <taxon>Pseudomonadota</taxon>
        <taxon>Gammaproteobacteria</taxon>
        <taxon>Enterobacterales</taxon>
        <taxon>Enterobacteriaceae</taxon>
        <taxon>Cedecea</taxon>
    </lineage>
</organism>
<sequence>MSARTHFLKKLQAQQLSAGGATSRSQADIAAFRQSMEQLQATMAEWLAETGIQPESTMVSLTDLLVEGGAFDIPGITLRYGKRSINYVPLFLYGHGVTGCVEVSLHADGKTTLLCRLFMRAGQNTPWTCTRPGSFSLPGIRFDEDAFFGILEGILL</sequence>
<dbReference type="OrthoDB" id="6604118at2"/>
<proteinExistence type="predicted"/>